<comment type="caution">
    <text evidence="1">The sequence shown here is derived from an EMBL/GenBank/DDBJ whole genome shotgun (WGS) entry which is preliminary data.</text>
</comment>
<protein>
    <submittedName>
        <fullName evidence="1">Uncharacterized protein</fullName>
    </submittedName>
</protein>
<dbReference type="Proteomes" id="UP000316238">
    <property type="component" value="Unassembled WGS sequence"/>
</dbReference>
<reference evidence="1" key="1">
    <citation type="submission" date="2017-07" db="EMBL/GenBank/DDBJ databases">
        <title>The cable genome - Insights into the physiology and evolution of filamentous bacteria capable of sulfide oxidation via long distance electron transfer.</title>
        <authorList>
            <person name="Thorup C."/>
            <person name="Bjerg J.T."/>
            <person name="Schreiber L."/>
            <person name="Nielsen L.P."/>
            <person name="Kjeldsen K.U."/>
            <person name="Boesen T."/>
            <person name="Boggild A."/>
            <person name="Meysman F."/>
            <person name="Geelhoed J."/>
            <person name="Schramm A."/>
        </authorList>
    </citation>
    <scope>NUCLEOTIDE SEQUENCE [LARGE SCALE GENOMIC DNA]</scope>
    <source>
        <strain evidence="1">GS</strain>
    </source>
</reference>
<feature type="non-terminal residue" evidence="1">
    <location>
        <position position="30"/>
    </location>
</feature>
<gene>
    <name evidence="1" type="ORF">CDV28_1381</name>
</gene>
<dbReference type="EMBL" id="NQJD01000038">
    <property type="protein sequence ID" value="TAA74127.1"/>
    <property type="molecule type" value="Genomic_DNA"/>
</dbReference>
<proteinExistence type="predicted"/>
<keyword evidence="2" id="KW-1185">Reference proteome</keyword>
<sequence>MTKKNLLDLYSEYLISSFGQTTATGLSALL</sequence>
<evidence type="ECO:0000313" key="2">
    <source>
        <dbReference type="Proteomes" id="UP000316238"/>
    </source>
</evidence>
<name>A0A521FZC4_9BACT</name>
<accession>A0A521FZC4</accession>
<evidence type="ECO:0000313" key="1">
    <source>
        <dbReference type="EMBL" id="TAA74127.1"/>
    </source>
</evidence>
<organism evidence="1 2">
    <name type="scientific">Candidatus Electronema aureum</name>
    <dbReference type="NCBI Taxonomy" id="2005002"/>
    <lineage>
        <taxon>Bacteria</taxon>
        <taxon>Pseudomonadati</taxon>
        <taxon>Thermodesulfobacteriota</taxon>
        <taxon>Desulfobulbia</taxon>
        <taxon>Desulfobulbales</taxon>
        <taxon>Desulfobulbaceae</taxon>
        <taxon>Candidatus Electronema</taxon>
    </lineage>
</organism>
<dbReference type="AlphaFoldDB" id="A0A521FZC4"/>